<sequence>MNIKFFHVIFSLIFLLLTGCAHNNIYRGGGVEKCKKNRCEQALIEQHNDENYDLAFVEFTERGNLFDRSKLDDVVNYIEDQKNKNDGVMVLVYVHGWKHNASNSPGGDVNEFRKLLSEISENKLENKKVIGVYIGWRGLTYHNEPFKTLLTFWGRKRVAHQVGSGGVSEVLLRLEKVTKNVSNPTKNTFVVAGHSFGAAVILASMKNILIDRIINTEQIDYGKCYFRKEFKNICSSGCYKTKPFGDGVILLNPAVEANELMQIKSLTTEEQCYAEEQPKLLHILTTNSDKATRYAFGVGQFLGVSIREKEEILKRFVYKDDTDKKRKIELNEMDLDLITIGHYPPFRTGSSKKCTDDSGVKKECYVSCKGDASCIENEAHKRFNFPVSPYEPISVVYTDSSVMRNHTDIFNGKVVAYIATAIMENKFKKDSGKVIDNFKMCVKEHKNSNFSFNFNSCLAFYRNRYEKYE</sequence>
<name>A0A6S6UGT7_9GAMM</name>
<organism evidence="1">
    <name type="scientific">uncultured Thiotrichaceae bacterium</name>
    <dbReference type="NCBI Taxonomy" id="298394"/>
    <lineage>
        <taxon>Bacteria</taxon>
        <taxon>Pseudomonadati</taxon>
        <taxon>Pseudomonadota</taxon>
        <taxon>Gammaproteobacteria</taxon>
        <taxon>Thiotrichales</taxon>
        <taxon>Thiotrichaceae</taxon>
        <taxon>environmental samples</taxon>
    </lineage>
</organism>
<proteinExistence type="predicted"/>
<accession>A0A6S6UGT7</accession>
<dbReference type="PROSITE" id="PS51257">
    <property type="entry name" value="PROKAR_LIPOPROTEIN"/>
    <property type="match status" value="1"/>
</dbReference>
<reference evidence="1" key="1">
    <citation type="submission" date="2020-01" db="EMBL/GenBank/DDBJ databases">
        <authorList>
            <person name="Meier V. D."/>
            <person name="Meier V D."/>
        </authorList>
    </citation>
    <scope>NUCLEOTIDE SEQUENCE</scope>
    <source>
        <strain evidence="1">HLG_WM_MAG_09</strain>
    </source>
</reference>
<dbReference type="AlphaFoldDB" id="A0A6S6UGT7"/>
<protein>
    <submittedName>
        <fullName evidence="1">Uncharacterized protein</fullName>
    </submittedName>
</protein>
<dbReference type="EMBL" id="CACVAT010000495">
    <property type="protein sequence ID" value="CAA6829084.1"/>
    <property type="molecule type" value="Genomic_DNA"/>
</dbReference>
<evidence type="ECO:0000313" key="1">
    <source>
        <dbReference type="EMBL" id="CAA6829084.1"/>
    </source>
</evidence>
<gene>
    <name evidence="1" type="ORF">HELGO_WM21436</name>
</gene>